<accession>A0ABY8U3C9</accession>
<dbReference type="EMBL" id="CP126213">
    <property type="protein sequence ID" value="WIA15762.1"/>
    <property type="molecule type" value="Genomic_DNA"/>
</dbReference>
<evidence type="ECO:0000313" key="3">
    <source>
        <dbReference type="Proteomes" id="UP001244341"/>
    </source>
</evidence>
<feature type="region of interest" description="Disordered" evidence="1">
    <location>
        <begin position="158"/>
        <end position="218"/>
    </location>
</feature>
<proteinExistence type="predicted"/>
<sequence>MQEGVPSARATSGSSSARGAASWSPGDLGAIAEPSHGELEDSSTDAATAAHGAIGEEGAAGAEEEGGSSRASSGRQGSGEKKKKKGSKKKAAKLEPGMAEAQCAASAAVKLLAMSGKQGQLTAADEAAAGVPDYIAMGNLPTSHWQRSAPLTMPPLPVLPSIPGKRSAGAEQQQGSGPGGAGGASGGGSAGALAGAGSSGSLRPGSHQQRRISMSSAAGAVMMAASRMSISNVASSPSSAEGSTNASAGGEAVAAASSSLKVAKQGARGSSTIAVA</sequence>
<keyword evidence="3" id="KW-1185">Reference proteome</keyword>
<feature type="region of interest" description="Disordered" evidence="1">
    <location>
        <begin position="230"/>
        <end position="276"/>
    </location>
</feature>
<organism evidence="2 3">
    <name type="scientific">Tetradesmus obliquus</name>
    <name type="common">Green alga</name>
    <name type="synonym">Acutodesmus obliquus</name>
    <dbReference type="NCBI Taxonomy" id="3088"/>
    <lineage>
        <taxon>Eukaryota</taxon>
        <taxon>Viridiplantae</taxon>
        <taxon>Chlorophyta</taxon>
        <taxon>core chlorophytes</taxon>
        <taxon>Chlorophyceae</taxon>
        <taxon>CS clade</taxon>
        <taxon>Sphaeropleales</taxon>
        <taxon>Scenedesmaceae</taxon>
        <taxon>Tetradesmus</taxon>
    </lineage>
</organism>
<feature type="compositionally biased region" description="Low complexity" evidence="1">
    <location>
        <begin position="166"/>
        <end position="175"/>
    </location>
</feature>
<feature type="compositionally biased region" description="Gly residues" evidence="1">
    <location>
        <begin position="176"/>
        <end position="190"/>
    </location>
</feature>
<feature type="compositionally biased region" description="Low complexity" evidence="1">
    <location>
        <begin position="230"/>
        <end position="264"/>
    </location>
</feature>
<feature type="compositionally biased region" description="Low complexity" evidence="1">
    <location>
        <begin position="191"/>
        <end position="206"/>
    </location>
</feature>
<protein>
    <submittedName>
        <fullName evidence="2">Uncharacterized protein</fullName>
    </submittedName>
</protein>
<feature type="compositionally biased region" description="Low complexity" evidence="1">
    <location>
        <begin position="44"/>
        <end position="61"/>
    </location>
</feature>
<dbReference type="Proteomes" id="UP001244341">
    <property type="component" value="Chromosome 6b"/>
</dbReference>
<feature type="compositionally biased region" description="Low complexity" evidence="1">
    <location>
        <begin position="7"/>
        <end position="24"/>
    </location>
</feature>
<feature type="region of interest" description="Disordered" evidence="1">
    <location>
        <begin position="1"/>
        <end position="99"/>
    </location>
</feature>
<evidence type="ECO:0000313" key="2">
    <source>
        <dbReference type="EMBL" id="WIA15762.1"/>
    </source>
</evidence>
<evidence type="ECO:0000256" key="1">
    <source>
        <dbReference type="SAM" id="MobiDB-lite"/>
    </source>
</evidence>
<gene>
    <name evidence="2" type="ORF">OEZ85_002377</name>
</gene>
<reference evidence="2 3" key="1">
    <citation type="submission" date="2023-05" db="EMBL/GenBank/DDBJ databases">
        <title>A 100% complete, gapless, phased diploid assembly of the Scenedesmus obliquus UTEX 3031 genome.</title>
        <authorList>
            <person name="Biondi T.C."/>
            <person name="Hanschen E.R."/>
            <person name="Kwon T."/>
            <person name="Eng W."/>
            <person name="Kruse C.P.S."/>
            <person name="Koehler S.I."/>
            <person name="Kunde Y."/>
            <person name="Gleasner C.D."/>
            <person name="You Mak K.T."/>
            <person name="Polle J."/>
            <person name="Hovde B.T."/>
            <person name="Starkenburg S.R."/>
        </authorList>
    </citation>
    <scope>NUCLEOTIDE SEQUENCE [LARGE SCALE GENOMIC DNA]</scope>
    <source>
        <strain evidence="2 3">DOE0152z</strain>
    </source>
</reference>
<feature type="compositionally biased region" description="Basic residues" evidence="1">
    <location>
        <begin position="81"/>
        <end position="91"/>
    </location>
</feature>
<name>A0ABY8U3C9_TETOB</name>